<dbReference type="EMBL" id="FLRI01000638">
    <property type="protein sequence ID" value="SBT85164.1"/>
    <property type="molecule type" value="Genomic_DNA"/>
</dbReference>
<keyword evidence="3" id="KW-1133">Transmembrane helix</keyword>
<protein>
    <submittedName>
        <fullName evidence="5">Reticulocyte binding protein 2b, putative</fullName>
    </submittedName>
</protein>
<evidence type="ECO:0000313" key="6">
    <source>
        <dbReference type="Proteomes" id="UP000242942"/>
    </source>
</evidence>
<feature type="coiled-coil region" evidence="1">
    <location>
        <begin position="744"/>
        <end position="826"/>
    </location>
</feature>
<feature type="coiled-coil region" evidence="1">
    <location>
        <begin position="1692"/>
        <end position="1726"/>
    </location>
</feature>
<feature type="coiled-coil region" evidence="1">
    <location>
        <begin position="1221"/>
        <end position="1304"/>
    </location>
</feature>
<feature type="coiled-coil region" evidence="1">
    <location>
        <begin position="1069"/>
        <end position="1096"/>
    </location>
</feature>
<keyword evidence="6" id="KW-1185">Reference proteome</keyword>
<feature type="coiled-coil region" evidence="1">
    <location>
        <begin position="2644"/>
        <end position="2692"/>
    </location>
</feature>
<dbReference type="GO" id="GO:0016020">
    <property type="term" value="C:membrane"/>
    <property type="evidence" value="ECO:0007669"/>
    <property type="project" value="InterPro"/>
</dbReference>
<dbReference type="VEuPathDB" id="PlasmoDB:POWCR01_000182900"/>
<gene>
    <name evidence="5" type="primary">PocGH01_00018600</name>
    <name evidence="5" type="ORF">POCGH01_00018600</name>
</gene>
<feature type="coiled-coil region" evidence="1">
    <location>
        <begin position="1579"/>
        <end position="1606"/>
    </location>
</feature>
<evidence type="ECO:0000256" key="2">
    <source>
        <dbReference type="SAM" id="MobiDB-lite"/>
    </source>
</evidence>
<keyword evidence="3" id="KW-0812">Transmembrane</keyword>
<evidence type="ECO:0000256" key="3">
    <source>
        <dbReference type="SAM" id="Phobius"/>
    </source>
</evidence>
<dbReference type="GO" id="GO:0016192">
    <property type="term" value="P:vesicle-mediated transport"/>
    <property type="evidence" value="ECO:0007669"/>
    <property type="project" value="InterPro"/>
</dbReference>
<keyword evidence="1" id="KW-0175">Coiled coil</keyword>
<feature type="chain" id="PRO_5008915729" evidence="4">
    <location>
        <begin position="22"/>
        <end position="2819"/>
    </location>
</feature>
<proteinExistence type="predicted"/>
<keyword evidence="4" id="KW-0732">Signal</keyword>
<dbReference type="Proteomes" id="UP000242942">
    <property type="component" value="Unassembled WGS sequence"/>
</dbReference>
<feature type="region of interest" description="Disordered" evidence="2">
    <location>
        <begin position="2778"/>
        <end position="2797"/>
    </location>
</feature>
<keyword evidence="3" id="KW-0472">Membrane</keyword>
<name>A0A1D3JGN5_PLAOA</name>
<feature type="coiled-coil region" evidence="1">
    <location>
        <begin position="2453"/>
        <end position="2480"/>
    </location>
</feature>
<feature type="signal peptide" evidence="4">
    <location>
        <begin position="1"/>
        <end position="21"/>
    </location>
</feature>
<dbReference type="InterPro" id="IPR010989">
    <property type="entry name" value="SNARE"/>
</dbReference>
<feature type="transmembrane region" description="Helical" evidence="3">
    <location>
        <begin position="2751"/>
        <end position="2772"/>
    </location>
</feature>
<feature type="coiled-coil region" evidence="1">
    <location>
        <begin position="524"/>
        <end position="583"/>
    </location>
</feature>
<dbReference type="VEuPathDB" id="PlasmoDB:PocGH01_00018600"/>
<reference evidence="5 6" key="1">
    <citation type="submission" date="2016-06" db="EMBL/GenBank/DDBJ databases">
        <authorList>
            <consortium name="Pathogen Informatics"/>
        </authorList>
    </citation>
    <scope>NUCLEOTIDE SEQUENCE [LARGE SCALE GENOMIC DNA]</scope>
    <source>
        <strain evidence="5">PocGH01</strain>
    </source>
</reference>
<evidence type="ECO:0000313" key="5">
    <source>
        <dbReference type="EMBL" id="SBT85164.1"/>
    </source>
</evidence>
<organism evidence="5 6">
    <name type="scientific">Plasmodium ovale</name>
    <name type="common">malaria parasite P. ovale</name>
    <dbReference type="NCBI Taxonomy" id="36330"/>
    <lineage>
        <taxon>Eukaryota</taxon>
        <taxon>Sar</taxon>
        <taxon>Alveolata</taxon>
        <taxon>Apicomplexa</taxon>
        <taxon>Aconoidasida</taxon>
        <taxon>Haemosporida</taxon>
        <taxon>Plasmodiidae</taxon>
        <taxon>Plasmodium</taxon>
        <taxon>Plasmodium (Plasmodium)</taxon>
    </lineage>
</organism>
<feature type="coiled-coil region" evidence="1">
    <location>
        <begin position="1867"/>
        <end position="1901"/>
    </location>
</feature>
<feature type="region of interest" description="Disordered" evidence="2">
    <location>
        <begin position="149"/>
        <end position="171"/>
    </location>
</feature>
<dbReference type="OrthoDB" id="386780at2759"/>
<accession>A0A1D3JGN5</accession>
<feature type="coiled-coil region" evidence="1">
    <location>
        <begin position="1162"/>
        <end position="1189"/>
    </location>
</feature>
<feature type="compositionally biased region" description="Basic and acidic residues" evidence="2">
    <location>
        <begin position="2778"/>
        <end position="2788"/>
    </location>
</feature>
<evidence type="ECO:0000256" key="4">
    <source>
        <dbReference type="SAM" id="SignalP"/>
    </source>
</evidence>
<sequence>MKKNILLAIFCNLIFILFAFSKVNNRSKSKKLKKELKLLPLHYNLRENNKSKYISGEEENIKNDNYPNEQEHNINSNNKINFYEGTKSYLRSNTPFTTLKKEKATNKLSYNDYKKRDILYTNYVVNNNRANTHEQIYFVENSFIQKGTQSKVRPKPKSMGNSKPVSQKGVAKKPNVTDTLEYIEGEDHNKNKIYQLRPHYVYIHYFNEIKHFTTYHHEIKQEYSDEFEPLVKTLSDDMAKAIKNCEQKKHNLKNLINILENPEQHRLSLETYDEEHRKYETHMDAYKNCLKDNNNNTWRELIKIKAGILKMLTKLKCNTFRCPTNVYVTIIKTYMIKIKDFPYEKNATFIKKYTDSFKMGVFLIKKIEGLLGEDIKINTTKFIQEEMKYIIDNFNNHLEKLVSAFDYIKDLFDRRIQTEVTKRTLSDNYDKIAYYYALHLLIKDFLPILESALNIKERILHTSFSKIEGDLQKKIIATMDSEYYLKKSTDIISDCENILKSGQNTYEKKSPIMENPELYSNSEIVEAKKKYHEKKTQLEEVLNKLKLLIKHIKESYELNLLEKSDVERRKNNISSRINAQEKAKELVDIIEAIGYNKQKAYNNYMKIEESYKQAKLLQIEIEELTKSIKEYEKNIENLIKDEKESSSLKKDIKNKMDYITKGIAYIKEVIFLNEEIEKKIQIIEKLINEFPYKKNEFTNEKTDLYNSVESIINKIHNGNLKRVVEQMSTLVETHNDFINKSYTKEQIIEILNKTKEECNKLKTMKYEESSQILDELRTQLSDILKLKDKIIREQFNYARNDMASTIDELKNKYTHLTNSLSAYKMEELKLEEYKNDMTLRIGKFLDAFHENDNDVSEGKNIYNEFLNHKDAIMNTKSMVSNEINILKENINNFENLWTTYSDKMQKLQMHSEEKYKENTTLFQDFKSKITDLKMNEYEEEFNKYNQISSNAIGEIERLNTNIGIIKTLNIALNHSANNKKLIDELIENKKGLIEKIYKHMQAIKNESVIQQNEDINFEQIIEDKIANIHSHLGDSTIDNLKTDINKIFSYCKSLKENIKNDNGIPLENLDEKNIKCDNIKREIDKLKANYEVQNTQIDDLIKGQKTEIIKLIDKIIKKKGENIINEADKHMDSLENMKTILSSLNIDQEIDNDSKVVIQGKISAMQKKVEALVQKINENNDKLKKIKEKSYEYMKKSDIAKGKHIESSAKEDEQTAFNIKKENMEKILEQMKAAFNDLNGLEKEETTRNEVDSAEIEYERILIDNFLQQIKNQHEKTKMVMKDIEASIEKIEDTKRNIFDQEQRVIKGFEYEENYTKAKDNNDKIRSIVTNSIERNEKANSSIEKNTVKKIKQEVKNYIPEIIKAMNIMENALSDIKNVHKLLVSNNSKIVIGDILRNTQRAEEFKNQTIKEFDKIKNIIEIVKMKLEDAKEHKKQINIHLDDDEIDEKIDKIKKIEKEIATNKAEINTCLGKAEACKQNYLSEFHNANRGKSKIDFLQKNSENGENHLNADNMNNVTESIAKFKKYSNEVETSENKAKQNKQLFSQHEKYIAVVLNESLTLGIETKSEKKKNMATKMLGEIEQEHSKIQESLQTFQKKLDELNEIPDTSDTENNFNNAESTKANVDIQHNIERVKTNLSYIQNVKEEVAKILISAKDSMRSISRFSGIDNENELEHAKRKERIYAENLGNIKDHKKLMVEEQNKLKLINSNIEDIEQKLKEHKKLYEVGILQMIREIARKRKSYMDNTEKLLTSSADTFNSLFNGFDLKEYNIRKNFENYKKELKEINSQFDKSYNSIENKAKKVLDNSVDYVTAKELRKAAIVEEEFLKTIEEEAKNFLSDAKKMESFRLIYHLKENLVQRNNICKKQYLQVEKAHNDIKELIEEIKELEDESASFVQLEKAVDRNRQVQTTIHHSHKNEAQNILNHLVNSANFVDIKIEKGFHLSDLKTYANIQTAQLNFESKIEAELKSTKITGNTNELKVYENMQTTYQNFLQILKYTDGIDEKQRENENLIKAGNQICLNIRSINELKNKLKTTKSKKNDIASKIDSTFKKINDIEKIMCNYNNYYGILDKSKGEELEGRINSYNQEKRTTLNESQLQEKREDFYNDTKSLYNFEKEVEKLKAGGSSKESIQKEQISVDGIYKKIEGMENEITRTNSSLDKLLKKGKECENFIYTLIKGNLNNKMNDDLIIIYREQKKSQEYMEYVKKNYNNMYKQINTLNDYFATKTVNDYTLTNLQEATKYSSDLIVAINEFKALINKITKEFIDVNENTEHSTLENNIETLKNLYSNLNDKKNSINAIFKKMHLVKLRDLKASSEKYITVAQLFNKVEEAQRKRLLENQRNLENVKTIITNKEKELRTADSTFTMESINKFHEIYDHIKTNVEELKNFEEINDKEDKKIQIYKEQIYHLIKRRDALLDDINEYDKNDKTINENEDITRQINSDVRIIKDALNNSEQKFKKLLENFKENEKLYKNNNSENFLSEILKKIDNLKGNFTKHIPLREKLYQIESNLNGIKDIFNDIHADFNIDTFVNRMSMKIQNEKGILTVLRNGEKVLENMLENIIEKTQIITNDNGETKYKLSQINNAFERIKIKKKDIDHLFSTISPSDNNNAYTSAKKKVDEAYKIVVKIQNYIDNITHVINQAEQAIDELEGHHRKLLQELEKWERTQKELEERKRIQKELGEQGKEINKVISSNPNIHEYDLLRASQEHTHDTEGDSEQKQNKNNQNLDAIFTDSRIRLAGGIIIGFSICFVLVFVIVTYGKENKNEEEKDVKEHDEEFEGSDNLDLQDKEEVIEVLFNEDDELHHT</sequence>
<dbReference type="SUPFAM" id="SSF47661">
    <property type="entry name" value="t-snare proteins"/>
    <property type="match status" value="1"/>
</dbReference>
<feature type="coiled-coil region" evidence="1">
    <location>
        <begin position="607"/>
        <end position="689"/>
    </location>
</feature>
<evidence type="ECO:0000256" key="1">
    <source>
        <dbReference type="SAM" id="Coils"/>
    </source>
</evidence>